<reference evidence="1 2" key="1">
    <citation type="submission" date="2021-06" db="EMBL/GenBank/DDBJ databases">
        <authorList>
            <person name="Kallberg Y."/>
            <person name="Tangrot J."/>
            <person name="Rosling A."/>
        </authorList>
    </citation>
    <scope>NUCLEOTIDE SEQUENCE [LARGE SCALE GENOMIC DNA]</scope>
    <source>
        <strain evidence="1 2">120-4 pot B 10/14</strain>
    </source>
</reference>
<evidence type="ECO:0000313" key="1">
    <source>
        <dbReference type="EMBL" id="CAG8518832.1"/>
    </source>
</evidence>
<name>A0ABM8W3Y7_GIGMA</name>
<proteinExistence type="predicted"/>
<organism evidence="1 2">
    <name type="scientific">Gigaspora margarita</name>
    <dbReference type="NCBI Taxonomy" id="4874"/>
    <lineage>
        <taxon>Eukaryota</taxon>
        <taxon>Fungi</taxon>
        <taxon>Fungi incertae sedis</taxon>
        <taxon>Mucoromycota</taxon>
        <taxon>Glomeromycotina</taxon>
        <taxon>Glomeromycetes</taxon>
        <taxon>Diversisporales</taxon>
        <taxon>Gigasporaceae</taxon>
        <taxon>Gigaspora</taxon>
    </lineage>
</organism>
<comment type="caution">
    <text evidence="1">The sequence shown here is derived from an EMBL/GenBank/DDBJ whole genome shotgun (WGS) entry which is preliminary data.</text>
</comment>
<gene>
    <name evidence="1" type="ORF">GMARGA_LOCUS3049</name>
</gene>
<keyword evidence="2" id="KW-1185">Reference proteome</keyword>
<sequence length="153" mass="18452">EGYSQNEYDDYEFTEKGYSQNKYDDYEFTEEGYSQNEYDYYKFTEEGYTQNKYDNYEYSNDKFLSDEKKEYEYNYGIFIKLKNGTALPAKWYTSKIFTVDELLSEIYQNIEVLTKRNPIELGNYRVAFKSEKATEAGTQLVDDHDFKKFQADY</sequence>
<evidence type="ECO:0000313" key="2">
    <source>
        <dbReference type="Proteomes" id="UP000789901"/>
    </source>
</evidence>
<dbReference type="Proteomes" id="UP000789901">
    <property type="component" value="Unassembled WGS sequence"/>
</dbReference>
<feature type="non-terminal residue" evidence="1">
    <location>
        <position position="1"/>
    </location>
</feature>
<protein>
    <submittedName>
        <fullName evidence="1">17717_t:CDS:1</fullName>
    </submittedName>
</protein>
<dbReference type="EMBL" id="CAJVQB010001051">
    <property type="protein sequence ID" value="CAG8518832.1"/>
    <property type="molecule type" value="Genomic_DNA"/>
</dbReference>
<accession>A0ABM8W3Y7</accession>